<reference evidence="3 4" key="1">
    <citation type="submission" date="2023-06" db="EMBL/GenBank/DDBJ databases">
        <title>Roseiconus lacunae JC819 isolated from Gulf of Mannar region, Tamil Nadu.</title>
        <authorList>
            <person name="Pk S."/>
            <person name="Ch S."/>
            <person name="Ch V.R."/>
        </authorList>
    </citation>
    <scope>NUCLEOTIDE SEQUENCE [LARGE SCALE GENOMIC DNA]</scope>
    <source>
        <strain evidence="3 4">JC819</strain>
    </source>
</reference>
<dbReference type="Pfam" id="PF07596">
    <property type="entry name" value="SBP_bac_10"/>
    <property type="match status" value="1"/>
</dbReference>
<keyword evidence="1" id="KW-0472">Membrane</keyword>
<feature type="domain" description="DUF1559" evidence="2">
    <location>
        <begin position="33"/>
        <end position="336"/>
    </location>
</feature>
<dbReference type="PANTHER" id="PTHR30093">
    <property type="entry name" value="GENERAL SECRETION PATHWAY PROTEIN G"/>
    <property type="match status" value="1"/>
</dbReference>
<gene>
    <name evidence="3" type="ORF">QTN89_18665</name>
</gene>
<evidence type="ECO:0000313" key="3">
    <source>
        <dbReference type="EMBL" id="MDM4017478.1"/>
    </source>
</evidence>
<proteinExistence type="predicted"/>
<evidence type="ECO:0000256" key="1">
    <source>
        <dbReference type="SAM" id="Phobius"/>
    </source>
</evidence>
<dbReference type="InterPro" id="IPR011453">
    <property type="entry name" value="DUF1559"/>
</dbReference>
<dbReference type="InterPro" id="IPR027558">
    <property type="entry name" value="Pre_pil_HX9DG_C"/>
</dbReference>
<name>A0ABT7PLY4_9BACT</name>
<evidence type="ECO:0000313" key="4">
    <source>
        <dbReference type="Proteomes" id="UP001239462"/>
    </source>
</evidence>
<dbReference type="NCBIfam" id="TIGR04294">
    <property type="entry name" value="pre_pil_HX9DG"/>
    <property type="match status" value="1"/>
</dbReference>
<comment type="caution">
    <text evidence="3">The sequence shown here is derived from an EMBL/GenBank/DDBJ whole genome shotgun (WGS) entry which is preliminary data.</text>
</comment>
<keyword evidence="1" id="KW-1133">Transmembrane helix</keyword>
<dbReference type="Proteomes" id="UP001239462">
    <property type="component" value="Unassembled WGS sequence"/>
</dbReference>
<protein>
    <submittedName>
        <fullName evidence="3">DUF1559 domain-containing protein</fullName>
    </submittedName>
</protein>
<dbReference type="EMBL" id="JASZZN010000014">
    <property type="protein sequence ID" value="MDM4017478.1"/>
    <property type="molecule type" value="Genomic_DNA"/>
</dbReference>
<dbReference type="PANTHER" id="PTHR30093:SF2">
    <property type="entry name" value="TYPE II SECRETION SYSTEM PROTEIN H"/>
    <property type="match status" value="1"/>
</dbReference>
<keyword evidence="1" id="KW-0812">Transmembrane</keyword>
<keyword evidence="4" id="KW-1185">Reference proteome</keyword>
<evidence type="ECO:0000259" key="2">
    <source>
        <dbReference type="Pfam" id="PF07596"/>
    </source>
</evidence>
<sequence>MNQEPSRLVNVLMVLIGGLIFLTILPGRLLEQRGSARAARCATNLRQIALACQNYGDAFKQLPPGTGGTWSGKDPARSNQGRLGSLVGLLPFLDEQSTWEQIAKPYQSPQGRVFPAMGPTPTYNPELYPPWAMAPSMLLCPASAKISVNDAPIISSLRVPTAKLTLTSYVASFGDGTTMQGEVLDPSNSLLRELNDRRLAANRGMFMTGKGVRQRDCTDGLSNTILYSETIASLRRVEGQSEIIRNVEGLSKQPSRCLETITKDDRQFWKFGRGARWCDGWPLLTGFQTVLPPNSPSCTSTFGPTDPVVSANSLHAGGIHVVFCDGATLFVTDDIDCGDLHQPGVAHGEDYTTPGSESPYGLWGALGSRAAQEALLDDLSEDRSIQSAIESDLANQPRPTLPIWTDNQTGDQLVAEFIEVKDQTTLRLRHTLGSVHEVPLNSLIPADIHRAVELDLLRQAKIELQSH</sequence>
<accession>A0ABT7PLY4</accession>
<dbReference type="RefSeq" id="WP_289164944.1">
    <property type="nucleotide sequence ID" value="NZ_JASZZN010000014.1"/>
</dbReference>
<organism evidence="3 4">
    <name type="scientific">Roseiconus lacunae</name>
    <dbReference type="NCBI Taxonomy" id="2605694"/>
    <lineage>
        <taxon>Bacteria</taxon>
        <taxon>Pseudomonadati</taxon>
        <taxon>Planctomycetota</taxon>
        <taxon>Planctomycetia</taxon>
        <taxon>Pirellulales</taxon>
        <taxon>Pirellulaceae</taxon>
        <taxon>Roseiconus</taxon>
    </lineage>
</organism>
<feature type="transmembrane region" description="Helical" evidence="1">
    <location>
        <begin position="12"/>
        <end position="30"/>
    </location>
</feature>